<dbReference type="EMBL" id="SKBU01000006">
    <property type="protein sequence ID" value="TCJ19983.1"/>
    <property type="molecule type" value="Genomic_DNA"/>
</dbReference>
<dbReference type="PANTHER" id="PTHR42928">
    <property type="entry name" value="TRICARBOXYLATE-BINDING PROTEIN"/>
    <property type="match status" value="1"/>
</dbReference>
<feature type="chain" id="PRO_5021027775" evidence="3">
    <location>
        <begin position="23"/>
        <end position="368"/>
    </location>
</feature>
<dbReference type="SUPFAM" id="SSF53850">
    <property type="entry name" value="Periplasmic binding protein-like II"/>
    <property type="match status" value="1"/>
</dbReference>
<dbReference type="Gene3D" id="3.40.190.150">
    <property type="entry name" value="Bordetella uptake gene, domain 1"/>
    <property type="match status" value="1"/>
</dbReference>
<evidence type="ECO:0000256" key="3">
    <source>
        <dbReference type="SAM" id="SignalP"/>
    </source>
</evidence>
<dbReference type="Proteomes" id="UP000295244">
    <property type="component" value="Unassembled WGS sequence"/>
</dbReference>
<organism evidence="4 5">
    <name type="scientific">Rubrobacter taiwanensis</name>
    <dbReference type="NCBI Taxonomy" id="185139"/>
    <lineage>
        <taxon>Bacteria</taxon>
        <taxon>Bacillati</taxon>
        <taxon>Actinomycetota</taxon>
        <taxon>Rubrobacteria</taxon>
        <taxon>Rubrobacterales</taxon>
        <taxon>Rubrobacteraceae</taxon>
        <taxon>Rubrobacter</taxon>
    </lineage>
</organism>
<dbReference type="CDD" id="cd07012">
    <property type="entry name" value="PBP2_Bug_TTT"/>
    <property type="match status" value="1"/>
</dbReference>
<accession>A0A4R1BQG5</accession>
<sequence>MKRLFVVITGLMAVTLVVSACAADTAEDWPQRPIEVTVGWSAGGSSDLISRTIAREMEEELGVTMQITNVEGATGGIGAGQVARAPADGYRVFAGASVHGMWPVMDLADVGWEDFYAFLAGFTPTTIYVADDSPYQTIEDLVAAMEEDPGSLRFGTPGPGSNGEILVRVLFDVAGLPENAAEHVPYGGGSEAGQFLAAGEVDFISVTLADVIDLARDGQIRPLGNLFPEEMELAGLTFPSIIDSYPELEPYTAINPWFGMYLSRETDPEIVERFTEAFLAAVEDESFRQWFEEEFFSVHQPTVGQEADEVMSQIESARGWALYDLGMAPNNPAEMGIPQITKWSWPPHERAEQAEPWPEGVQAAASGG</sequence>
<comment type="similarity">
    <text evidence="1">Belongs to the UPF0065 (bug) family.</text>
</comment>
<evidence type="ECO:0000313" key="5">
    <source>
        <dbReference type="Proteomes" id="UP000295244"/>
    </source>
</evidence>
<feature type="signal peptide" evidence="3">
    <location>
        <begin position="1"/>
        <end position="22"/>
    </location>
</feature>
<dbReference type="PANTHER" id="PTHR42928:SF5">
    <property type="entry name" value="BLR1237 PROTEIN"/>
    <property type="match status" value="1"/>
</dbReference>
<keyword evidence="5" id="KW-1185">Reference proteome</keyword>
<dbReference type="Pfam" id="PF03401">
    <property type="entry name" value="TctC"/>
    <property type="match status" value="1"/>
</dbReference>
<dbReference type="AlphaFoldDB" id="A0A4R1BQG5"/>
<proteinExistence type="inferred from homology"/>
<dbReference type="PROSITE" id="PS51257">
    <property type="entry name" value="PROKAR_LIPOPROTEIN"/>
    <property type="match status" value="1"/>
</dbReference>
<dbReference type="InterPro" id="IPR042100">
    <property type="entry name" value="Bug_dom1"/>
</dbReference>
<protein>
    <submittedName>
        <fullName evidence="4">Tripartite tricarboxylate transporter substrate binding protein</fullName>
    </submittedName>
</protein>
<dbReference type="RefSeq" id="WP_132688403.1">
    <property type="nucleotide sequence ID" value="NZ_SKBU01000006.1"/>
</dbReference>
<gene>
    <name evidence="4" type="ORF">E0L93_03280</name>
</gene>
<dbReference type="OrthoDB" id="8627412at2"/>
<dbReference type="InterPro" id="IPR005064">
    <property type="entry name" value="BUG"/>
</dbReference>
<reference evidence="4 5" key="1">
    <citation type="submission" date="2019-03" db="EMBL/GenBank/DDBJ databases">
        <title>Whole genome sequence of a novel Rubrobacter taiwanensis strain, isolated from Yellowstone National Park.</title>
        <authorList>
            <person name="Freed S."/>
            <person name="Ramaley R.F."/>
            <person name="Kyndt J.A."/>
        </authorList>
    </citation>
    <scope>NUCLEOTIDE SEQUENCE [LARGE SCALE GENOMIC DNA]</scope>
    <source>
        <strain evidence="4 5">Yellowstone</strain>
    </source>
</reference>
<keyword evidence="3" id="KW-0732">Signal</keyword>
<dbReference type="Gene3D" id="3.40.190.10">
    <property type="entry name" value="Periplasmic binding protein-like II"/>
    <property type="match status" value="1"/>
</dbReference>
<comment type="caution">
    <text evidence="4">The sequence shown here is derived from an EMBL/GenBank/DDBJ whole genome shotgun (WGS) entry which is preliminary data.</text>
</comment>
<evidence type="ECO:0000313" key="4">
    <source>
        <dbReference type="EMBL" id="TCJ19983.1"/>
    </source>
</evidence>
<evidence type="ECO:0000256" key="1">
    <source>
        <dbReference type="ARBA" id="ARBA00006987"/>
    </source>
</evidence>
<name>A0A4R1BQG5_9ACTN</name>
<feature type="region of interest" description="Disordered" evidence="2">
    <location>
        <begin position="348"/>
        <end position="368"/>
    </location>
</feature>
<evidence type="ECO:0000256" key="2">
    <source>
        <dbReference type="SAM" id="MobiDB-lite"/>
    </source>
</evidence>